<dbReference type="InterPro" id="IPR052953">
    <property type="entry name" value="Ser-rich/MCO-related"/>
</dbReference>
<evidence type="ECO:0000256" key="1">
    <source>
        <dbReference type="SAM" id="MobiDB-lite"/>
    </source>
</evidence>
<dbReference type="PANTHER" id="PTHR34883">
    <property type="entry name" value="SERINE-RICH PROTEIN, PUTATIVE-RELATED-RELATED"/>
    <property type="match status" value="1"/>
</dbReference>
<accession>A0AAN6M2N6</accession>
<keyword evidence="3" id="KW-1185">Reference proteome</keyword>
<protein>
    <submittedName>
        <fullName evidence="2">Uncharacterized protein</fullName>
    </submittedName>
</protein>
<reference evidence="2 3" key="1">
    <citation type="submission" date="2021-02" db="EMBL/GenBank/DDBJ databases">
        <title>Genome assembly of Pseudopithomyces chartarum.</title>
        <authorList>
            <person name="Jauregui R."/>
            <person name="Singh J."/>
            <person name="Voisey C."/>
        </authorList>
    </citation>
    <scope>NUCLEOTIDE SEQUENCE [LARGE SCALE GENOMIC DNA]</scope>
    <source>
        <strain evidence="2 3">AGR01</strain>
    </source>
</reference>
<feature type="region of interest" description="Disordered" evidence="1">
    <location>
        <begin position="1"/>
        <end position="21"/>
    </location>
</feature>
<proteinExistence type="predicted"/>
<sequence length="209" mass="21850">MDSSSKLPVERPSNPVHSITIGSPDGLFSPAGLSENVSKGDVIEFTVVAGTHSIVRADPQAPCTPIERYQPMGGRGVTVGKPAHKFGRPLIEKAAIGDAEIFEFFSPKHSVVRADGGNPCIPYETYHSGKGGFFSGMKVVGIKDPNQSTLDGQIASINANTIMVQPGDEIPPEAPSASPPPQAHGRTVFSTGAIIVPAVKVAHPSKCTM</sequence>
<gene>
    <name evidence="2" type="ORF">GRF29_44g1713020</name>
</gene>
<dbReference type="AlphaFoldDB" id="A0AAN6M2N6"/>
<organism evidence="2 3">
    <name type="scientific">Pseudopithomyces chartarum</name>
    <dbReference type="NCBI Taxonomy" id="1892770"/>
    <lineage>
        <taxon>Eukaryota</taxon>
        <taxon>Fungi</taxon>
        <taxon>Dikarya</taxon>
        <taxon>Ascomycota</taxon>
        <taxon>Pezizomycotina</taxon>
        <taxon>Dothideomycetes</taxon>
        <taxon>Pleosporomycetidae</taxon>
        <taxon>Pleosporales</taxon>
        <taxon>Massarineae</taxon>
        <taxon>Didymosphaeriaceae</taxon>
        <taxon>Pseudopithomyces</taxon>
    </lineage>
</organism>
<dbReference type="EMBL" id="WVTA01000005">
    <property type="protein sequence ID" value="KAK3210119.1"/>
    <property type="molecule type" value="Genomic_DNA"/>
</dbReference>
<name>A0AAN6M2N6_9PLEO</name>
<comment type="caution">
    <text evidence="2">The sequence shown here is derived from an EMBL/GenBank/DDBJ whole genome shotgun (WGS) entry which is preliminary data.</text>
</comment>
<dbReference type="Proteomes" id="UP001280581">
    <property type="component" value="Unassembled WGS sequence"/>
</dbReference>
<dbReference type="PANTHER" id="PTHR34883:SF8">
    <property type="entry name" value="EXTRACELLULAR SERINE-RICH PROTEIN (AFU_ORTHOLOGUE AFUA_6G00670)"/>
    <property type="match status" value="1"/>
</dbReference>
<evidence type="ECO:0000313" key="3">
    <source>
        <dbReference type="Proteomes" id="UP001280581"/>
    </source>
</evidence>
<evidence type="ECO:0000313" key="2">
    <source>
        <dbReference type="EMBL" id="KAK3210119.1"/>
    </source>
</evidence>